<evidence type="ECO:0000259" key="5">
    <source>
        <dbReference type="Pfam" id="PF01979"/>
    </source>
</evidence>
<evidence type="ECO:0000259" key="6">
    <source>
        <dbReference type="Pfam" id="PF22039"/>
    </source>
</evidence>
<comment type="cofactor">
    <cofactor evidence="1">
        <name>Zn(2+)</name>
        <dbReference type="ChEBI" id="CHEBI:29105"/>
    </cofactor>
</comment>
<dbReference type="PANTHER" id="PTHR11271">
    <property type="entry name" value="GUANINE DEAMINASE"/>
    <property type="match status" value="1"/>
</dbReference>
<name>A0ABW3N4H1_9MICO</name>
<dbReference type="InterPro" id="IPR032466">
    <property type="entry name" value="Metal_Hydrolase"/>
</dbReference>
<dbReference type="InterPro" id="IPR051607">
    <property type="entry name" value="Metallo-dep_hydrolases"/>
</dbReference>
<protein>
    <submittedName>
        <fullName evidence="7">Guanine deaminase</fullName>
        <ecNumber evidence="7">3.5.4.3</ecNumber>
    </submittedName>
</protein>
<evidence type="ECO:0000256" key="4">
    <source>
        <dbReference type="ARBA" id="ARBA00022833"/>
    </source>
</evidence>
<dbReference type="InterPro" id="IPR054418">
    <property type="entry name" value="MQNX/HUTI_composite_N"/>
</dbReference>
<evidence type="ECO:0000256" key="3">
    <source>
        <dbReference type="ARBA" id="ARBA00022801"/>
    </source>
</evidence>
<evidence type="ECO:0000313" key="7">
    <source>
        <dbReference type="EMBL" id="MFD1056729.1"/>
    </source>
</evidence>
<proteinExistence type="predicted"/>
<dbReference type="Pfam" id="PF01979">
    <property type="entry name" value="Amidohydro_1"/>
    <property type="match status" value="1"/>
</dbReference>
<dbReference type="Proteomes" id="UP001597046">
    <property type="component" value="Unassembled WGS sequence"/>
</dbReference>
<evidence type="ECO:0000256" key="2">
    <source>
        <dbReference type="ARBA" id="ARBA00022723"/>
    </source>
</evidence>
<feature type="domain" description="Amidohydrolase-related" evidence="5">
    <location>
        <begin position="62"/>
        <end position="427"/>
    </location>
</feature>
<dbReference type="Pfam" id="PF22039">
    <property type="entry name" value="HUTI_composite_bact"/>
    <property type="match status" value="1"/>
</dbReference>
<evidence type="ECO:0000313" key="8">
    <source>
        <dbReference type="Proteomes" id="UP001597046"/>
    </source>
</evidence>
<dbReference type="SUPFAM" id="SSF51556">
    <property type="entry name" value="Metallo-dependent hydrolases"/>
    <property type="match status" value="1"/>
</dbReference>
<dbReference type="Gene3D" id="3.20.20.140">
    <property type="entry name" value="Metal-dependent hydrolases"/>
    <property type="match status" value="1"/>
</dbReference>
<dbReference type="PANTHER" id="PTHR11271:SF6">
    <property type="entry name" value="GUANINE DEAMINASE"/>
    <property type="match status" value="1"/>
</dbReference>
<dbReference type="EC" id="3.5.4.3" evidence="7"/>
<dbReference type="SUPFAM" id="SSF51338">
    <property type="entry name" value="Composite domain of metallo-dependent hydrolases"/>
    <property type="match status" value="1"/>
</dbReference>
<gene>
    <name evidence="7" type="ORF">ACFQ2V_20675</name>
</gene>
<keyword evidence="8" id="KW-1185">Reference proteome</keyword>
<reference evidence="8" key="1">
    <citation type="journal article" date="2019" name="Int. J. Syst. Evol. Microbiol.">
        <title>The Global Catalogue of Microorganisms (GCM) 10K type strain sequencing project: providing services to taxonomists for standard genome sequencing and annotation.</title>
        <authorList>
            <consortium name="The Broad Institute Genomics Platform"/>
            <consortium name="The Broad Institute Genome Sequencing Center for Infectious Disease"/>
            <person name="Wu L."/>
            <person name="Ma J."/>
        </authorList>
    </citation>
    <scope>NUCLEOTIDE SEQUENCE [LARGE SCALE GENOMIC DNA]</scope>
    <source>
        <strain evidence="8">CCUG 57508</strain>
    </source>
</reference>
<feature type="domain" description="Aminodeoxyfutalosine deaminase/Imidazolonepropionase-like composite" evidence="6">
    <location>
        <begin position="29"/>
        <end position="52"/>
    </location>
</feature>
<dbReference type="GO" id="GO:0008892">
    <property type="term" value="F:guanine deaminase activity"/>
    <property type="evidence" value="ECO:0007669"/>
    <property type="project" value="UniProtKB-EC"/>
</dbReference>
<dbReference type="InterPro" id="IPR006680">
    <property type="entry name" value="Amidohydro-rel"/>
</dbReference>
<dbReference type="RefSeq" id="WP_386054835.1">
    <property type="nucleotide sequence ID" value="NZ_JBHTKH010000024.1"/>
</dbReference>
<keyword evidence="4" id="KW-0862">Zinc</keyword>
<evidence type="ECO:0000256" key="1">
    <source>
        <dbReference type="ARBA" id="ARBA00001947"/>
    </source>
</evidence>
<dbReference type="EMBL" id="JBHTKH010000024">
    <property type="protein sequence ID" value="MFD1056729.1"/>
    <property type="molecule type" value="Genomic_DNA"/>
</dbReference>
<dbReference type="Gene3D" id="2.30.40.10">
    <property type="entry name" value="Urease, subunit C, domain 1"/>
    <property type="match status" value="1"/>
</dbReference>
<keyword evidence="3 7" id="KW-0378">Hydrolase</keyword>
<organism evidence="7 8">
    <name type="scientific">Terrabacter terrigena</name>
    <dbReference type="NCBI Taxonomy" id="574718"/>
    <lineage>
        <taxon>Bacteria</taxon>
        <taxon>Bacillati</taxon>
        <taxon>Actinomycetota</taxon>
        <taxon>Actinomycetes</taxon>
        <taxon>Micrococcales</taxon>
        <taxon>Intrasporangiaceae</taxon>
        <taxon>Terrabacter</taxon>
    </lineage>
</organism>
<comment type="caution">
    <text evidence="7">The sequence shown here is derived from an EMBL/GenBank/DDBJ whole genome shotgun (WGS) entry which is preliminary data.</text>
</comment>
<sequence length="429" mass="45284">MTLFLGTFLDTPDANAPSGVRLRSDTDTALRVADGVITARGPAADLRAAHPGDEVVDLRDGLVLPGLVDTHVHFPQVRAIGALGMPLLEWLDRCALPEETRLASADYARAVAAEFVGGLVGAGTTTALVFGSHFASAVDVLFEEVDRVGLRVTSGLVVSDRSLPEPLLSTPDRTYDESVALARRWHGRERTRYAVTPRFSYSASDDLLDACAAVMKDVAGSWFTSHVNENQAEVAEVAQLFEEAEDYVDTYDRHGLVGPRSVLAHNVHATDRELSLLASQGASVAHCPTSNAALGSGLFPLRSHTEHGVRVALGSDVGAGTGFSLFKEGLQAYFMQQLLGPAGLPLASPDLLFLATRAGALALGLGDEVGDLSVGRQFDAVWVRPPVGDPLDVGLRHASCAEDALAKVFALATPGHLGGVWVGGDRVRG</sequence>
<dbReference type="NCBIfam" id="NF006679">
    <property type="entry name" value="PRK09228.1"/>
    <property type="match status" value="1"/>
</dbReference>
<accession>A0ABW3N4H1</accession>
<keyword evidence="2" id="KW-0479">Metal-binding</keyword>
<dbReference type="InterPro" id="IPR011059">
    <property type="entry name" value="Metal-dep_hydrolase_composite"/>
</dbReference>